<dbReference type="InterPro" id="IPR007021">
    <property type="entry name" value="DUF659"/>
</dbReference>
<feature type="domain" description="DUF659" evidence="2">
    <location>
        <begin position="229"/>
        <end position="374"/>
    </location>
</feature>
<feature type="compositionally biased region" description="Acidic residues" evidence="1">
    <location>
        <begin position="841"/>
        <end position="850"/>
    </location>
</feature>
<feature type="compositionally biased region" description="Low complexity" evidence="1">
    <location>
        <begin position="135"/>
        <end position="144"/>
    </location>
</feature>
<dbReference type="Proteomes" id="UP000265515">
    <property type="component" value="Unassembled WGS sequence"/>
</dbReference>
<feature type="region of interest" description="Disordered" evidence="1">
    <location>
        <begin position="1137"/>
        <end position="1240"/>
    </location>
</feature>
<evidence type="ECO:0000313" key="4">
    <source>
        <dbReference type="Proteomes" id="UP000265515"/>
    </source>
</evidence>
<dbReference type="PANTHER" id="PTHR32166:SF123">
    <property type="entry name" value="BED-TYPE DOMAIN-CONTAINING PROTEIN"/>
    <property type="match status" value="1"/>
</dbReference>
<feature type="compositionally biased region" description="Basic and acidic residues" evidence="1">
    <location>
        <begin position="872"/>
        <end position="901"/>
    </location>
</feature>
<evidence type="ECO:0000256" key="1">
    <source>
        <dbReference type="SAM" id="MobiDB-lite"/>
    </source>
</evidence>
<feature type="region of interest" description="Disordered" evidence="1">
    <location>
        <begin position="702"/>
        <end position="728"/>
    </location>
</feature>
<feature type="compositionally biased region" description="Gly residues" evidence="1">
    <location>
        <begin position="1068"/>
        <end position="1084"/>
    </location>
</feature>
<feature type="compositionally biased region" description="Basic residues" evidence="1">
    <location>
        <begin position="1424"/>
        <end position="1439"/>
    </location>
</feature>
<feature type="compositionally biased region" description="Gly residues" evidence="1">
    <location>
        <begin position="1038"/>
        <end position="1047"/>
    </location>
</feature>
<feature type="compositionally biased region" description="Acidic residues" evidence="1">
    <location>
        <begin position="707"/>
        <end position="716"/>
    </location>
</feature>
<feature type="compositionally biased region" description="Acidic residues" evidence="1">
    <location>
        <begin position="1366"/>
        <end position="1380"/>
    </location>
</feature>
<organism evidence="3 4">
    <name type="scientific">Chara braunii</name>
    <name type="common">Braun's stonewort</name>
    <dbReference type="NCBI Taxonomy" id="69332"/>
    <lineage>
        <taxon>Eukaryota</taxon>
        <taxon>Viridiplantae</taxon>
        <taxon>Streptophyta</taxon>
        <taxon>Charophyceae</taxon>
        <taxon>Charales</taxon>
        <taxon>Characeae</taxon>
        <taxon>Chara</taxon>
    </lineage>
</organism>
<protein>
    <recommendedName>
        <fullName evidence="2">DUF659 domain-containing protein</fullName>
    </recommendedName>
</protein>
<proteinExistence type="predicted"/>
<evidence type="ECO:0000313" key="3">
    <source>
        <dbReference type="EMBL" id="GBG80450.1"/>
    </source>
</evidence>
<feature type="region of interest" description="Disordered" evidence="1">
    <location>
        <begin position="793"/>
        <end position="1119"/>
    </location>
</feature>
<feature type="region of interest" description="Disordered" evidence="1">
    <location>
        <begin position="66"/>
        <end position="120"/>
    </location>
</feature>
<feature type="region of interest" description="Disordered" evidence="1">
    <location>
        <begin position="135"/>
        <end position="155"/>
    </location>
</feature>
<dbReference type="Gramene" id="GBG80450">
    <property type="protein sequence ID" value="GBG80450"/>
    <property type="gene ID" value="CBR_g30914"/>
</dbReference>
<dbReference type="EMBL" id="BFEA01000346">
    <property type="protein sequence ID" value="GBG80450.1"/>
    <property type="molecule type" value="Genomic_DNA"/>
</dbReference>
<sequence length="1439" mass="158193">MHGDRKLHCNLCSHLFQGGSSKAARHFTQSKFCKAGGMRVLAELWNGTDYTFVSSTAQRVQRWMADEGIRDTRAPEGGQRQRMDDAERDDIQDALDEEGREGRARERAVADEADEAVGEPNLPGEEVVMTSRGVAGAGPATRAPRGWRRGARHGREKRARQTMIVEMYAREKLAEFHDAWLQWIYVKKLPFNAFRGPEFQRVRQAAERVPRSIQFRFPSFSVTAGAGIPSQRAKVATMVSEVRTTFRHSGATILSDGRKSRSGKPPVNFLARGANGALLYATVARDGSVRDTADVVYHRWRAIILSFPAKDVIGFSTDSASNYTATARRFATDPEPELKRITWLPCSTHVCNLMLSDIGTRVVWVKETIIRARALVRFIKSHDAAHALFRKVSPRVQLVEPVETRFASVFLMLTCLKGRRDTLESMLHGDAWARIPWDHAHVSQAQWVQQQIRDAEFWQRVHYAILVMSPVHQLLRRMDRGGMMMSVVYEWSQHLLQLMRRVDVPEDMIDPCVGEVAIRNLHMLEPAHAVAHLLNPRRRSLTYYHSLQTTAEDRLVVEECDRFLLAQTGGDPVGLLYRTLRDQMRAFHSRRGDWGDPELSDAEAADCRGYSETERCAAWWFEHGRAHPELRTIAIRVMHLWTSASPAERNWAEHERVSTARRCKLGFAKLAQLVEIATNLKLASCARQGGGYVLPWVMGSGRGGTTAEEEDEEGDVEPGVWGARPDGNVPEQEIHRQIVAFRDSRPDDDWTDDDDTPLTRDLTAQRVYFTYGGGRDDTDSFTSVITGVVPSTAAASGSSRAGGGHGGRLHPEVRVDDSEEQQPRGGLRQTGRRWEVRSDSEAEGEAEDEEVHLRNHRFSPSHHPISAQPEGEPLRRSERLASAAGRDRTRDGEDRGGERTPSDACIRPHSPSVLRTQDFKDIGLGGSLADLSVEGRRRASPQDVRTNADVERGPVETEEERHARLDREEEERLRSLPRWEGRFAYLDEQRRQRDLETGGEGSRNVDDLGVPEEAVQGEFDDEGQDAAAGVPEGQDVVMGGGSPSGGRGDSETAGDEGQGAAACDRGEGGPGGDGDTAGDGGNDGPEGDDDDNHRSEDDPDRLALVLRDPTVPPMRPDGTAHTFFDVDALAHALTDDPFAHMGRGKQQAPGRVYSPPPFTVQSPHWSGSSLSGIRGRESGAGEVGSGRRSDGDRDSPGSMRPPPARTPEGRVDIGDRTVAPGVAHSSGSQPPVRGGVGDGWSAVRRVGDRLRADYDIGRGVFTRRAPAQPQAVEGGSRRPSLQMAGRMLGLSRAETRRTLVLEAPGTSTDRPRGEQFTSGEEGLLMRPRTRRQHGLSEVEARLAAGVAVGQAALDAIQTEREREIDAQAEEDEDADTESEPIETAARRHRAQVAAAADATHAAYVSGARGTGARGRGGRQGGSHGRARSGGRGHARSGGR</sequence>
<reference evidence="3 4" key="1">
    <citation type="journal article" date="2018" name="Cell">
        <title>The Chara Genome: Secondary Complexity and Implications for Plant Terrestrialization.</title>
        <authorList>
            <person name="Nishiyama T."/>
            <person name="Sakayama H."/>
            <person name="Vries J.D."/>
            <person name="Buschmann H."/>
            <person name="Saint-Marcoux D."/>
            <person name="Ullrich K.K."/>
            <person name="Haas F.B."/>
            <person name="Vanderstraeten L."/>
            <person name="Becker D."/>
            <person name="Lang D."/>
            <person name="Vosolsobe S."/>
            <person name="Rombauts S."/>
            <person name="Wilhelmsson P.K.I."/>
            <person name="Janitza P."/>
            <person name="Kern R."/>
            <person name="Heyl A."/>
            <person name="Rumpler F."/>
            <person name="Villalobos L.I.A.C."/>
            <person name="Clay J.M."/>
            <person name="Skokan R."/>
            <person name="Toyoda A."/>
            <person name="Suzuki Y."/>
            <person name="Kagoshima H."/>
            <person name="Schijlen E."/>
            <person name="Tajeshwar N."/>
            <person name="Catarino B."/>
            <person name="Hetherington A.J."/>
            <person name="Saltykova A."/>
            <person name="Bonnot C."/>
            <person name="Breuninger H."/>
            <person name="Symeonidi A."/>
            <person name="Radhakrishnan G.V."/>
            <person name="Van Nieuwerburgh F."/>
            <person name="Deforce D."/>
            <person name="Chang C."/>
            <person name="Karol K.G."/>
            <person name="Hedrich R."/>
            <person name="Ulvskov P."/>
            <person name="Glockner G."/>
            <person name="Delwiche C.F."/>
            <person name="Petrasek J."/>
            <person name="Van de Peer Y."/>
            <person name="Friml J."/>
            <person name="Beilby M."/>
            <person name="Dolan L."/>
            <person name="Kohara Y."/>
            <person name="Sugano S."/>
            <person name="Fujiyama A."/>
            <person name="Delaux P.-M."/>
            <person name="Quint M."/>
            <person name="TheiBen G."/>
            <person name="Hagemann M."/>
            <person name="Harholt J."/>
            <person name="Dunand C."/>
            <person name="Zachgo S."/>
            <person name="Langdale J."/>
            <person name="Maumus F."/>
            <person name="Straeten D.V.D."/>
            <person name="Gould S.B."/>
            <person name="Rensing S.A."/>
        </authorList>
    </citation>
    <scope>NUCLEOTIDE SEQUENCE [LARGE SCALE GENOMIC DNA]</scope>
    <source>
        <strain evidence="3 4">S276</strain>
    </source>
</reference>
<name>A0A388LDR2_CHABU</name>
<feature type="compositionally biased region" description="Basic and acidic residues" evidence="1">
    <location>
        <begin position="946"/>
        <end position="996"/>
    </location>
</feature>
<feature type="compositionally biased region" description="Basic and acidic residues" evidence="1">
    <location>
        <begin position="100"/>
        <end position="110"/>
    </location>
</feature>
<dbReference type="SUPFAM" id="SSF53098">
    <property type="entry name" value="Ribonuclease H-like"/>
    <property type="match status" value="1"/>
</dbReference>
<accession>A0A388LDR2</accession>
<dbReference type="InterPro" id="IPR012337">
    <property type="entry name" value="RNaseH-like_sf"/>
</dbReference>
<comment type="caution">
    <text evidence="3">The sequence shown here is derived from an EMBL/GenBank/DDBJ whole genome shotgun (WGS) entry which is preliminary data.</text>
</comment>
<feature type="compositionally biased region" description="Gly residues" evidence="1">
    <location>
        <begin position="1408"/>
        <end position="1423"/>
    </location>
</feature>
<gene>
    <name evidence="3" type="ORF">CBR_g30914</name>
</gene>
<dbReference type="Pfam" id="PF04937">
    <property type="entry name" value="DUF659"/>
    <property type="match status" value="1"/>
</dbReference>
<evidence type="ECO:0000259" key="2">
    <source>
        <dbReference type="Pfam" id="PF04937"/>
    </source>
</evidence>
<feature type="region of interest" description="Disordered" evidence="1">
    <location>
        <begin position="1357"/>
        <end position="1439"/>
    </location>
</feature>
<feature type="compositionally biased region" description="Low complexity" evidence="1">
    <location>
        <begin position="1391"/>
        <end position="1407"/>
    </location>
</feature>
<feature type="compositionally biased region" description="Polar residues" evidence="1">
    <location>
        <begin position="1159"/>
        <end position="1171"/>
    </location>
</feature>
<feature type="compositionally biased region" description="Basic and acidic residues" evidence="1">
    <location>
        <begin position="66"/>
        <end position="91"/>
    </location>
</feature>
<feature type="compositionally biased region" description="Basic and acidic residues" evidence="1">
    <location>
        <begin position="1174"/>
        <end position="1195"/>
    </location>
</feature>
<feature type="region of interest" description="Disordered" evidence="1">
    <location>
        <begin position="1295"/>
        <end position="1332"/>
    </location>
</feature>
<keyword evidence="4" id="KW-1185">Reference proteome</keyword>
<feature type="compositionally biased region" description="Basic residues" evidence="1">
    <location>
        <begin position="145"/>
        <end position="155"/>
    </location>
</feature>
<dbReference type="PANTHER" id="PTHR32166">
    <property type="entry name" value="OSJNBA0013A04.12 PROTEIN"/>
    <property type="match status" value="1"/>
</dbReference>